<dbReference type="SUPFAM" id="SSF55729">
    <property type="entry name" value="Acyl-CoA N-acyltransferases (Nat)"/>
    <property type="match status" value="1"/>
</dbReference>
<reference evidence="6" key="5">
    <citation type="submission" date="2018-04" db="UniProtKB">
        <authorList>
            <consortium name="EnsemblFungi"/>
        </authorList>
    </citation>
    <scope>IDENTIFICATION</scope>
    <source>
        <strain evidence="6">R3-111a-1</strain>
    </source>
</reference>
<dbReference type="Gene3D" id="3.40.630.30">
    <property type="match status" value="1"/>
</dbReference>
<dbReference type="HOGENOM" id="CLU_061829_0_1_1"/>
<reference evidence="5" key="2">
    <citation type="submission" date="2010-07" db="EMBL/GenBank/DDBJ databases">
        <authorList>
            <consortium name="The Broad Institute Genome Sequencing Platform"/>
            <consortium name="Broad Institute Genome Sequencing Center for Infectious Disease"/>
            <person name="Ma L.-J."/>
            <person name="Dead R."/>
            <person name="Young S."/>
            <person name="Zeng Q."/>
            <person name="Koehrsen M."/>
            <person name="Alvarado L."/>
            <person name="Berlin A."/>
            <person name="Chapman S.B."/>
            <person name="Chen Z."/>
            <person name="Freedman E."/>
            <person name="Gellesch M."/>
            <person name="Goldberg J."/>
            <person name="Griggs A."/>
            <person name="Gujja S."/>
            <person name="Heilman E.R."/>
            <person name="Heiman D."/>
            <person name="Hepburn T."/>
            <person name="Howarth C."/>
            <person name="Jen D."/>
            <person name="Larson L."/>
            <person name="Mehta T."/>
            <person name="Neiman D."/>
            <person name="Pearson M."/>
            <person name="Roberts A."/>
            <person name="Saif S."/>
            <person name="Shea T."/>
            <person name="Shenoy N."/>
            <person name="Sisk P."/>
            <person name="Stolte C."/>
            <person name="Sykes S."/>
            <person name="Walk T."/>
            <person name="White J."/>
            <person name="Yandava C."/>
            <person name="Haas B."/>
            <person name="Nusbaum C."/>
            <person name="Birren B."/>
        </authorList>
    </citation>
    <scope>NUCLEOTIDE SEQUENCE</scope>
    <source>
        <strain evidence="5">R3-111a-1</strain>
    </source>
</reference>
<dbReference type="RefSeq" id="XP_009218935.1">
    <property type="nucleotide sequence ID" value="XM_009220671.1"/>
</dbReference>
<feature type="compositionally biased region" description="Acidic residues" evidence="3">
    <location>
        <begin position="20"/>
        <end position="34"/>
    </location>
</feature>
<dbReference type="EnsemblFungi" id="EJT77790">
    <property type="protein sequence ID" value="EJT77790"/>
    <property type="gene ID" value="GGTG_02895"/>
</dbReference>
<sequence length="278" mass="30043">MPQHPHIEPVDTAGGAAAVDDAEEEEEDDDDLDDGLVALQRSISNKRREGASAASPIQKVLPFPFAPNVRPLTISDVDSCVALENAAFTNKQHRASREKFEYRLTVCPELCMGVFCTMVPGRQKRFEIETLASAKPVETDRVNGAVSVLLGHIIATISSSDLIVDRDMEMPSGWRTAGTRSSSVGHQQSGTTVAIHSLAVAPHVQGCGIGQLVMKSYLQQINNSGIATRVALICQENLVNYYKRFGFQHVGPSKCQFGGGGWHDMAFQLAGIAKITPI</sequence>
<dbReference type="VEuPathDB" id="FungiDB:GGTG_02895"/>
<evidence type="ECO:0000256" key="3">
    <source>
        <dbReference type="SAM" id="MobiDB-lite"/>
    </source>
</evidence>
<dbReference type="FunCoup" id="J3NNN8">
    <property type="interactions" value="231"/>
</dbReference>
<evidence type="ECO:0000313" key="6">
    <source>
        <dbReference type="EnsemblFungi" id="EJT77790"/>
    </source>
</evidence>
<dbReference type="InterPro" id="IPR051635">
    <property type="entry name" value="SNAT-like"/>
</dbReference>
<evidence type="ECO:0000256" key="2">
    <source>
        <dbReference type="ARBA" id="ARBA00023315"/>
    </source>
</evidence>
<evidence type="ECO:0000256" key="1">
    <source>
        <dbReference type="ARBA" id="ARBA00022679"/>
    </source>
</evidence>
<dbReference type="AlphaFoldDB" id="J3NNN8"/>
<name>J3NNN8_GAET3</name>
<dbReference type="Pfam" id="PF13673">
    <property type="entry name" value="Acetyltransf_10"/>
    <property type="match status" value="1"/>
</dbReference>
<dbReference type="InterPro" id="IPR016181">
    <property type="entry name" value="Acyl_CoA_acyltransferase"/>
</dbReference>
<keyword evidence="7" id="KW-1185">Reference proteome</keyword>
<proteinExistence type="predicted"/>
<evidence type="ECO:0000259" key="4">
    <source>
        <dbReference type="PROSITE" id="PS51186"/>
    </source>
</evidence>
<organism evidence="5">
    <name type="scientific">Gaeumannomyces tritici (strain R3-111a-1)</name>
    <name type="common">Wheat and barley take-all root rot fungus</name>
    <name type="synonym">Gaeumannomyces graminis var. tritici</name>
    <dbReference type="NCBI Taxonomy" id="644352"/>
    <lineage>
        <taxon>Eukaryota</taxon>
        <taxon>Fungi</taxon>
        <taxon>Dikarya</taxon>
        <taxon>Ascomycota</taxon>
        <taxon>Pezizomycotina</taxon>
        <taxon>Sordariomycetes</taxon>
        <taxon>Sordariomycetidae</taxon>
        <taxon>Magnaporthales</taxon>
        <taxon>Magnaporthaceae</taxon>
        <taxon>Gaeumannomyces</taxon>
    </lineage>
</organism>
<feature type="region of interest" description="Disordered" evidence="3">
    <location>
        <begin position="1"/>
        <end position="38"/>
    </location>
</feature>
<dbReference type="GO" id="GO:0004059">
    <property type="term" value="F:aralkylamine N-acetyltransferase activity"/>
    <property type="evidence" value="ECO:0007669"/>
    <property type="project" value="TreeGrafter"/>
</dbReference>
<feature type="domain" description="N-acetyltransferase" evidence="4">
    <location>
        <begin position="67"/>
        <end position="270"/>
    </location>
</feature>
<dbReference type="GO" id="GO:0005737">
    <property type="term" value="C:cytoplasm"/>
    <property type="evidence" value="ECO:0007669"/>
    <property type="project" value="TreeGrafter"/>
</dbReference>
<dbReference type="STRING" id="644352.J3NNN8"/>
<keyword evidence="2" id="KW-0012">Acyltransferase</keyword>
<reference evidence="7" key="1">
    <citation type="submission" date="2010-07" db="EMBL/GenBank/DDBJ databases">
        <title>The genome sequence of Gaeumannomyces graminis var. tritici strain R3-111a-1.</title>
        <authorList>
            <consortium name="The Broad Institute Genome Sequencing Platform"/>
            <person name="Ma L.-J."/>
            <person name="Dead R."/>
            <person name="Young S."/>
            <person name="Zeng Q."/>
            <person name="Koehrsen M."/>
            <person name="Alvarado L."/>
            <person name="Berlin A."/>
            <person name="Chapman S.B."/>
            <person name="Chen Z."/>
            <person name="Freedman E."/>
            <person name="Gellesch M."/>
            <person name="Goldberg J."/>
            <person name="Griggs A."/>
            <person name="Gujja S."/>
            <person name="Heilman E.R."/>
            <person name="Heiman D."/>
            <person name="Hepburn T."/>
            <person name="Howarth C."/>
            <person name="Jen D."/>
            <person name="Larson L."/>
            <person name="Mehta T."/>
            <person name="Neiman D."/>
            <person name="Pearson M."/>
            <person name="Roberts A."/>
            <person name="Saif S."/>
            <person name="Shea T."/>
            <person name="Shenoy N."/>
            <person name="Sisk P."/>
            <person name="Stolte C."/>
            <person name="Sykes S."/>
            <person name="Walk T."/>
            <person name="White J."/>
            <person name="Yandava C."/>
            <person name="Haas B."/>
            <person name="Nusbaum C."/>
            <person name="Birren B."/>
        </authorList>
    </citation>
    <scope>NUCLEOTIDE SEQUENCE [LARGE SCALE GENOMIC DNA]</scope>
    <source>
        <strain evidence="7">R3-111a-1</strain>
    </source>
</reference>
<reference evidence="5" key="3">
    <citation type="submission" date="2010-09" db="EMBL/GenBank/DDBJ databases">
        <title>Annotation of Gaeumannomyces graminis var. tritici R3-111a-1.</title>
        <authorList>
            <consortium name="The Broad Institute Genome Sequencing Platform"/>
            <person name="Ma L.-J."/>
            <person name="Dead R."/>
            <person name="Young S.K."/>
            <person name="Zeng Q."/>
            <person name="Gargeya S."/>
            <person name="Fitzgerald M."/>
            <person name="Haas B."/>
            <person name="Abouelleil A."/>
            <person name="Alvarado L."/>
            <person name="Arachchi H.M."/>
            <person name="Berlin A."/>
            <person name="Brown A."/>
            <person name="Chapman S.B."/>
            <person name="Chen Z."/>
            <person name="Dunbar C."/>
            <person name="Freedman E."/>
            <person name="Gearin G."/>
            <person name="Gellesch M."/>
            <person name="Goldberg J."/>
            <person name="Griggs A."/>
            <person name="Gujja S."/>
            <person name="Heiman D."/>
            <person name="Howarth C."/>
            <person name="Larson L."/>
            <person name="Lui A."/>
            <person name="MacDonald P.J.P."/>
            <person name="Mehta T."/>
            <person name="Montmayeur A."/>
            <person name="Murphy C."/>
            <person name="Neiman D."/>
            <person name="Pearson M."/>
            <person name="Priest M."/>
            <person name="Roberts A."/>
            <person name="Saif S."/>
            <person name="Shea T."/>
            <person name="Shenoy N."/>
            <person name="Sisk P."/>
            <person name="Stolte C."/>
            <person name="Sykes S."/>
            <person name="Yandava C."/>
            <person name="Wortman J."/>
            <person name="Nusbaum C."/>
            <person name="Birren B."/>
        </authorList>
    </citation>
    <scope>NUCLEOTIDE SEQUENCE</scope>
    <source>
        <strain evidence="5">R3-111a-1</strain>
    </source>
</reference>
<evidence type="ECO:0000313" key="5">
    <source>
        <dbReference type="EMBL" id="EJT77790.1"/>
    </source>
</evidence>
<dbReference type="PANTHER" id="PTHR10908:SF0">
    <property type="entry name" value="SEROTONIN N-ACETYLTRANSFERASE"/>
    <property type="match status" value="1"/>
</dbReference>
<dbReference type="eggNOG" id="KOG4144">
    <property type="taxonomic scope" value="Eukaryota"/>
</dbReference>
<dbReference type="InterPro" id="IPR000182">
    <property type="entry name" value="GNAT_dom"/>
</dbReference>
<dbReference type="PROSITE" id="PS51186">
    <property type="entry name" value="GNAT"/>
    <property type="match status" value="1"/>
</dbReference>
<reference evidence="6" key="4">
    <citation type="journal article" date="2015" name="G3 (Bethesda)">
        <title>Genome sequences of three phytopathogenic species of the Magnaporthaceae family of fungi.</title>
        <authorList>
            <person name="Okagaki L.H."/>
            <person name="Nunes C.C."/>
            <person name="Sailsbery J."/>
            <person name="Clay B."/>
            <person name="Brown D."/>
            <person name="John T."/>
            <person name="Oh Y."/>
            <person name="Young N."/>
            <person name="Fitzgerald M."/>
            <person name="Haas B.J."/>
            <person name="Zeng Q."/>
            <person name="Young S."/>
            <person name="Adiconis X."/>
            <person name="Fan L."/>
            <person name="Levin J.Z."/>
            <person name="Mitchell T.K."/>
            <person name="Okubara P.A."/>
            <person name="Farman M.L."/>
            <person name="Kohn L.M."/>
            <person name="Birren B."/>
            <person name="Ma L.-J."/>
            <person name="Dean R.A."/>
        </authorList>
    </citation>
    <scope>NUCLEOTIDE SEQUENCE</scope>
    <source>
        <strain evidence="6">R3-111a-1</strain>
    </source>
</reference>
<dbReference type="EMBL" id="GL385396">
    <property type="protein sequence ID" value="EJT77790.1"/>
    <property type="molecule type" value="Genomic_DNA"/>
</dbReference>
<dbReference type="PANTHER" id="PTHR10908">
    <property type="entry name" value="SEROTONIN N-ACETYLTRANSFERASE"/>
    <property type="match status" value="1"/>
</dbReference>
<feature type="compositionally biased region" description="Low complexity" evidence="3">
    <location>
        <begin position="10"/>
        <end position="19"/>
    </location>
</feature>
<dbReference type="Proteomes" id="UP000006039">
    <property type="component" value="Unassembled WGS sequence"/>
</dbReference>
<keyword evidence="1 5" id="KW-0808">Transferase</keyword>
<accession>J3NNN8</accession>
<dbReference type="OrthoDB" id="30840at2759"/>
<gene>
    <name evidence="6" type="primary">20343353</name>
    <name evidence="5" type="ORF">GGTG_02895</name>
</gene>
<protein>
    <submittedName>
        <fullName evidence="5">Polyamine acetyltransferase</fullName>
    </submittedName>
</protein>
<evidence type="ECO:0000313" key="7">
    <source>
        <dbReference type="Proteomes" id="UP000006039"/>
    </source>
</evidence>
<dbReference type="GeneID" id="20343353"/>